<evidence type="ECO:0000313" key="3">
    <source>
        <dbReference type="Proteomes" id="UP000515932"/>
    </source>
</evidence>
<name>A0A7G8L143_9CAUD</name>
<protein>
    <submittedName>
        <fullName evidence="2">Capsid and scaffold protein</fullName>
    </submittedName>
</protein>
<evidence type="ECO:0000313" key="2">
    <source>
        <dbReference type="EMBL" id="QNJ49141.1"/>
    </source>
</evidence>
<sequence length="306" mass="33293">MFPINDLKENDLMSQSVYAEFGVSSNAITGSVEDLNEHQKSMLEQDVAVRDGDDAITFKQLEAENEEATEEDENVEETEGEEDHESDDEESETDGEQPEFVELGDAPKELTESVTALDENEAAFDDMVSSAVEAGKVTADEITAIKAEYAKDGKLSDASYAKLQEAGYTKRFVDSFVRGQEALAEQYAAGVVRYAGGAEQFNRILSHLESNDPSTREALEAAIVRKDIATTKALLNLAGKTLGKAVGVKPQRTITTQAKPVVAPKAPQTEAFSSKADMIKAMSDPRYLRDAKYTMEVRAKVAASSL</sequence>
<reference evidence="2 3" key="1">
    <citation type="submission" date="2020-05" db="EMBL/GenBank/DDBJ databases">
        <authorList>
            <person name="Debarbieux L."/>
        </authorList>
    </citation>
    <scope>NUCLEOTIDE SEQUENCE [LARGE SCALE GENOMIC DNA]</scope>
</reference>
<proteinExistence type="predicted"/>
<dbReference type="InterPro" id="IPR008768">
    <property type="entry name" value="Gp9-like"/>
</dbReference>
<dbReference type="Proteomes" id="UP000515932">
    <property type="component" value="Genome"/>
</dbReference>
<organism evidence="2 3">
    <name type="scientific">Escherichia phage Mt1B1_P3</name>
    <dbReference type="NCBI Taxonomy" id="2743962"/>
    <lineage>
        <taxon>Viruses</taxon>
        <taxon>Duplodnaviria</taxon>
        <taxon>Heunggongvirae</taxon>
        <taxon>Uroviricota</taxon>
        <taxon>Caudoviricetes</taxon>
        <taxon>Autographivirales</taxon>
        <taxon>Autotranscriptaviridae</taxon>
        <taxon>Studiervirinae</taxon>
        <taxon>Kayfunavirus</taxon>
    </lineage>
</organism>
<evidence type="ECO:0000256" key="1">
    <source>
        <dbReference type="SAM" id="MobiDB-lite"/>
    </source>
</evidence>
<feature type="compositionally biased region" description="Acidic residues" evidence="1">
    <location>
        <begin position="63"/>
        <end position="99"/>
    </location>
</feature>
<keyword evidence="3" id="KW-1185">Reference proteome</keyword>
<dbReference type="GO" id="GO:0019069">
    <property type="term" value="P:viral capsid assembly"/>
    <property type="evidence" value="ECO:0007669"/>
    <property type="project" value="InterPro"/>
</dbReference>
<feature type="region of interest" description="Disordered" evidence="1">
    <location>
        <begin position="45"/>
        <end position="106"/>
    </location>
</feature>
<dbReference type="EMBL" id="MT496969">
    <property type="protein sequence ID" value="QNJ49141.1"/>
    <property type="molecule type" value="Genomic_DNA"/>
</dbReference>
<dbReference type="Pfam" id="PF05396">
    <property type="entry name" value="Phage_T7_Capsid"/>
    <property type="match status" value="1"/>
</dbReference>
<accession>A0A7G8L143</accession>